<reference evidence="1 2" key="1">
    <citation type="submission" date="2024-03" db="EMBL/GenBank/DDBJ databases">
        <title>Mouse gut bacterial collection (mGBC) of GemPharmatech.</title>
        <authorList>
            <person name="He Y."/>
            <person name="Dong L."/>
            <person name="Wu D."/>
            <person name="Gao X."/>
            <person name="Lin Z."/>
        </authorList>
    </citation>
    <scope>NUCLEOTIDE SEQUENCE [LARGE SCALE GENOMIC DNA]</scope>
    <source>
        <strain evidence="1 2">61-15</strain>
    </source>
</reference>
<evidence type="ECO:0000313" key="1">
    <source>
        <dbReference type="EMBL" id="MEY8443579.1"/>
    </source>
</evidence>
<evidence type="ECO:0000313" key="2">
    <source>
        <dbReference type="Proteomes" id="UP001565283"/>
    </source>
</evidence>
<proteinExistence type="predicted"/>
<accession>A0ABV4D3J8</accession>
<sequence>MTLSKKYLAPFFIIAMILILLGIGRSADAAVLIGRIDTTGAITGQAGATYYDTDSWKDMMDTYHHVRPNAASNRTVYFNVVRDVPGSPDIGGYNYANTGNTNNGVSIVEGKSLSINGNGRRLYLDTDTNYTTAGAGSGAGAGYIRGPFRVPNSGVSSATVLEVKNAYITNNITGGIFQSVGRGGSEPTFIYQDVTVSNGAPTAGAQPIRNDNGRILFFGNNTFNIRQNNNMTTVGLTGADNQGEWIQGGKWVEVVSGTTTLNQNWGWDQPFYTYNNNAHTLKVADNARLVWNLNDTFCMYYDDGNSGPMVWDIGDNASFDIKGTENTAARNSGGWFLAVANNSWTMNIGNNGRLAVTTGGGNINLNGFVGTGIVRWNIGQNASLLLNNLKTTASLVAGSPGVGSGIVLNDSKVVTLNTAGGSVFDYTVNANNNFPITITGKGLRTHTSTTAARFNPENLDLATPNQNNLGTRDVWYRQNTGRITGLGAITDSALTPNNYSRVDLVNMNNARYISWYKPIGLWLDAGQSAMARTFNVSLNPNDANGTPANGSWSNLINGNAAQRLVLGDDRGQAPNFHLTVTMLENNFSDRLSYYWNDPANMRNTTEFKKGIALPVVSVTSDTNLPSYISMANAGQNYTLNIPSSAGIKIKAKNTLLSQTGKRAGTFKYTIVDGPS</sequence>
<comment type="caution">
    <text evidence="1">The sequence shown here is derived from an EMBL/GenBank/DDBJ whole genome shotgun (WGS) entry which is preliminary data.</text>
</comment>
<protein>
    <submittedName>
        <fullName evidence="1">RTX toxin</fullName>
    </submittedName>
</protein>
<organism evidence="1 2">
    <name type="scientific">Lactococcus ileimucosae</name>
    <dbReference type="NCBI Taxonomy" id="2941329"/>
    <lineage>
        <taxon>Bacteria</taxon>
        <taxon>Bacillati</taxon>
        <taxon>Bacillota</taxon>
        <taxon>Bacilli</taxon>
        <taxon>Lactobacillales</taxon>
        <taxon>Streptococcaceae</taxon>
        <taxon>Lactococcus</taxon>
    </lineage>
</organism>
<dbReference type="Proteomes" id="UP001565283">
    <property type="component" value="Unassembled WGS sequence"/>
</dbReference>
<gene>
    <name evidence="1" type="ORF">AALA52_04885</name>
</gene>
<keyword evidence="2" id="KW-1185">Reference proteome</keyword>
<dbReference type="EMBL" id="JBCLSH010000012">
    <property type="protein sequence ID" value="MEY8443579.1"/>
    <property type="molecule type" value="Genomic_DNA"/>
</dbReference>
<name>A0ABV4D3J8_9LACT</name>
<dbReference type="RefSeq" id="WP_369948223.1">
    <property type="nucleotide sequence ID" value="NZ_JBCLSH010000012.1"/>
</dbReference>